<proteinExistence type="predicted"/>
<dbReference type="InterPro" id="IPR001789">
    <property type="entry name" value="Sig_transdc_resp-reg_receiver"/>
</dbReference>
<dbReference type="RefSeq" id="WP_151080401.1">
    <property type="nucleotide sequence ID" value="NZ_CP047647.1"/>
</dbReference>
<dbReference type="Pfam" id="PF04397">
    <property type="entry name" value="LytTR"/>
    <property type="match status" value="1"/>
</dbReference>
<dbReference type="PANTHER" id="PTHR48111:SF17">
    <property type="entry name" value="TRANSCRIPTIONAL REGULATORY PROTEIN YPDB"/>
    <property type="match status" value="1"/>
</dbReference>
<dbReference type="AlphaFoldDB" id="A0A7L4ZSG4"/>
<dbReference type="EMBL" id="VTWU01000007">
    <property type="protein sequence ID" value="KAA9327171.1"/>
    <property type="molecule type" value="Genomic_DNA"/>
</dbReference>
<comment type="caution">
    <text evidence="1">The sequence shown here is derived from an EMBL/GenBank/DDBJ whole genome shotgun (WGS) entry which is preliminary data.</text>
</comment>
<dbReference type="GO" id="GO:0000976">
    <property type="term" value="F:transcription cis-regulatory region binding"/>
    <property type="evidence" value="ECO:0007669"/>
    <property type="project" value="TreeGrafter"/>
</dbReference>
<sequence>MKFRCLIVDDEPLAQEVLVKFIALVPSLSLVQKCDNALEALQVLHSEKIDVLFTDIKMPELSGLQLARSLSSAPKIILTTAFSEYALEGFDLGVTDYLMKPFSFERFLLAVNRAVGGKDPRDTAAPPPAPAAEPEFLFFKVDRRVVKVALADVLYLQGYGNYVKIHLRGARTLVATDKMTNVEKLLTGATFMRVHKSYIVALAHISEYDHASLAVEGVTLPIGDVYRKGFMETMKAQANG</sequence>
<keyword evidence="2" id="KW-1185">Reference proteome</keyword>
<dbReference type="InterPro" id="IPR039420">
    <property type="entry name" value="WalR-like"/>
</dbReference>
<dbReference type="GO" id="GO:0005829">
    <property type="term" value="C:cytosol"/>
    <property type="evidence" value="ECO:0007669"/>
    <property type="project" value="TreeGrafter"/>
</dbReference>
<protein>
    <submittedName>
        <fullName evidence="1">Response regulator transcription factor</fullName>
    </submittedName>
</protein>
<dbReference type="SMART" id="SM00850">
    <property type="entry name" value="LytTR"/>
    <property type="match status" value="1"/>
</dbReference>
<dbReference type="PROSITE" id="PS50110">
    <property type="entry name" value="RESPONSE_REGULATORY"/>
    <property type="match status" value="1"/>
</dbReference>
<evidence type="ECO:0000313" key="2">
    <source>
        <dbReference type="Proteomes" id="UP000326380"/>
    </source>
</evidence>
<dbReference type="InterPro" id="IPR007492">
    <property type="entry name" value="LytTR_DNA-bd_dom"/>
</dbReference>
<evidence type="ECO:0000313" key="1">
    <source>
        <dbReference type="EMBL" id="KAA9327171.1"/>
    </source>
</evidence>
<dbReference type="Gene3D" id="3.40.50.2300">
    <property type="match status" value="1"/>
</dbReference>
<dbReference type="GO" id="GO:0032993">
    <property type="term" value="C:protein-DNA complex"/>
    <property type="evidence" value="ECO:0007669"/>
    <property type="project" value="TreeGrafter"/>
</dbReference>
<dbReference type="PANTHER" id="PTHR48111">
    <property type="entry name" value="REGULATOR OF RPOS"/>
    <property type="match status" value="1"/>
</dbReference>
<dbReference type="InterPro" id="IPR011006">
    <property type="entry name" value="CheY-like_superfamily"/>
</dbReference>
<dbReference type="GO" id="GO:0006355">
    <property type="term" value="P:regulation of DNA-templated transcription"/>
    <property type="evidence" value="ECO:0007669"/>
    <property type="project" value="TreeGrafter"/>
</dbReference>
<dbReference type="Pfam" id="PF00072">
    <property type="entry name" value="Response_reg"/>
    <property type="match status" value="1"/>
</dbReference>
<dbReference type="Proteomes" id="UP000326380">
    <property type="component" value="Unassembled WGS sequence"/>
</dbReference>
<dbReference type="PROSITE" id="PS50930">
    <property type="entry name" value="HTH_LYTTR"/>
    <property type="match status" value="1"/>
</dbReference>
<dbReference type="SUPFAM" id="SSF52172">
    <property type="entry name" value="CheY-like"/>
    <property type="match status" value="1"/>
</dbReference>
<gene>
    <name evidence="1" type="ORF">F0P96_18210</name>
</gene>
<organism evidence="1 2">
    <name type="scientific">Hymenobacter busanensis</name>
    <dbReference type="NCBI Taxonomy" id="2607656"/>
    <lineage>
        <taxon>Bacteria</taxon>
        <taxon>Pseudomonadati</taxon>
        <taxon>Bacteroidota</taxon>
        <taxon>Cytophagia</taxon>
        <taxon>Cytophagales</taxon>
        <taxon>Hymenobacteraceae</taxon>
        <taxon>Hymenobacter</taxon>
    </lineage>
</organism>
<reference evidence="1 2" key="1">
    <citation type="submission" date="2019-09" db="EMBL/GenBank/DDBJ databases">
        <title>Genome sequence of Hymenobacter sp. M3.</title>
        <authorList>
            <person name="Srinivasan S."/>
        </authorList>
    </citation>
    <scope>NUCLEOTIDE SEQUENCE [LARGE SCALE GENOMIC DNA]</scope>
    <source>
        <strain evidence="1 2">M3</strain>
    </source>
</reference>
<dbReference type="Gene3D" id="2.40.50.1020">
    <property type="entry name" value="LytTr DNA-binding domain"/>
    <property type="match status" value="1"/>
</dbReference>
<name>A0A7L4ZSG4_9BACT</name>
<dbReference type="SMART" id="SM00448">
    <property type="entry name" value="REC"/>
    <property type="match status" value="1"/>
</dbReference>
<accession>A0A7L4ZSG4</accession>
<dbReference type="GO" id="GO:0000156">
    <property type="term" value="F:phosphorelay response regulator activity"/>
    <property type="evidence" value="ECO:0007669"/>
    <property type="project" value="TreeGrafter"/>
</dbReference>